<dbReference type="PROSITE" id="PS00518">
    <property type="entry name" value="ZF_RING_1"/>
    <property type="match status" value="1"/>
</dbReference>
<dbReference type="InterPro" id="IPR001841">
    <property type="entry name" value="Znf_RING"/>
</dbReference>
<feature type="compositionally biased region" description="Basic and acidic residues" evidence="12">
    <location>
        <begin position="326"/>
        <end position="335"/>
    </location>
</feature>
<gene>
    <name evidence="16" type="ORF">OHC33_009277</name>
</gene>
<dbReference type="InterPro" id="IPR016135">
    <property type="entry name" value="UBQ-conjugating_enzyme/RWD"/>
</dbReference>
<evidence type="ECO:0000256" key="1">
    <source>
        <dbReference type="ARBA" id="ARBA00001798"/>
    </source>
</evidence>
<dbReference type="PROSITE" id="PS50089">
    <property type="entry name" value="ZF_RING_2"/>
    <property type="match status" value="1"/>
</dbReference>
<feature type="compositionally biased region" description="Low complexity" evidence="12">
    <location>
        <begin position="54"/>
        <end position="65"/>
    </location>
</feature>
<evidence type="ECO:0000256" key="3">
    <source>
        <dbReference type="ARBA" id="ARBA00012251"/>
    </source>
</evidence>
<feature type="region of interest" description="Disordered" evidence="12">
    <location>
        <begin position="487"/>
        <end position="547"/>
    </location>
</feature>
<feature type="compositionally biased region" description="Acidic residues" evidence="12">
    <location>
        <begin position="522"/>
        <end position="534"/>
    </location>
</feature>
<keyword evidence="4" id="KW-0808">Transferase</keyword>
<dbReference type="CDD" id="cd23820">
    <property type="entry name" value="RWD_RNF14"/>
    <property type="match status" value="1"/>
</dbReference>
<dbReference type="InterPro" id="IPR031127">
    <property type="entry name" value="E3_UB_ligase_RBR"/>
</dbReference>
<dbReference type="InterPro" id="IPR013083">
    <property type="entry name" value="Znf_RING/FYVE/PHD"/>
</dbReference>
<dbReference type="FunFam" id="3.30.40.10:FF:000416">
    <property type="entry name" value="RBR-type E3 ubiquitin transferase"/>
    <property type="match status" value="1"/>
</dbReference>
<accession>A0AAN8EHF6</accession>
<dbReference type="Gene3D" id="3.30.40.10">
    <property type="entry name" value="Zinc/RING finger domain, C3HC4 (zinc finger)"/>
    <property type="match status" value="1"/>
</dbReference>
<dbReference type="SMART" id="SM00647">
    <property type="entry name" value="IBR"/>
    <property type="match status" value="1"/>
</dbReference>
<dbReference type="Gene3D" id="1.20.120.1750">
    <property type="match status" value="1"/>
</dbReference>
<dbReference type="Pfam" id="PF22605">
    <property type="entry name" value="IBR_2"/>
    <property type="match status" value="1"/>
</dbReference>
<dbReference type="EMBL" id="JAKLMC020000033">
    <property type="protein sequence ID" value="KAK5949680.1"/>
    <property type="molecule type" value="Genomic_DNA"/>
</dbReference>
<dbReference type="PROSITE" id="PS51873">
    <property type="entry name" value="TRIAD"/>
    <property type="match status" value="1"/>
</dbReference>
<dbReference type="Proteomes" id="UP001316803">
    <property type="component" value="Unassembled WGS sequence"/>
</dbReference>
<evidence type="ECO:0000313" key="16">
    <source>
        <dbReference type="EMBL" id="KAK5949680.1"/>
    </source>
</evidence>
<dbReference type="SMART" id="SM00591">
    <property type="entry name" value="RWD"/>
    <property type="match status" value="1"/>
</dbReference>
<dbReference type="Pfam" id="PF01485">
    <property type="entry name" value="IBR"/>
    <property type="match status" value="1"/>
</dbReference>
<feature type="compositionally biased region" description="Basic and acidic residues" evidence="12">
    <location>
        <begin position="347"/>
        <end position="356"/>
    </location>
</feature>
<dbReference type="InterPro" id="IPR044066">
    <property type="entry name" value="TRIAD_supradom"/>
</dbReference>
<feature type="compositionally biased region" description="Low complexity" evidence="12">
    <location>
        <begin position="623"/>
        <end position="634"/>
    </location>
</feature>
<evidence type="ECO:0000259" key="15">
    <source>
        <dbReference type="PROSITE" id="PS51873"/>
    </source>
</evidence>
<evidence type="ECO:0000256" key="12">
    <source>
        <dbReference type="SAM" id="MobiDB-lite"/>
    </source>
</evidence>
<proteinExistence type="inferred from homology"/>
<dbReference type="InterPro" id="IPR047548">
    <property type="entry name" value="Rcat_RBR_RNF14"/>
</dbReference>
<keyword evidence="9" id="KW-0862">Zinc</keyword>
<evidence type="ECO:0000256" key="11">
    <source>
        <dbReference type="PROSITE-ProRule" id="PRU00175"/>
    </source>
</evidence>
<evidence type="ECO:0000256" key="6">
    <source>
        <dbReference type="ARBA" id="ARBA00022737"/>
    </source>
</evidence>
<evidence type="ECO:0000256" key="4">
    <source>
        <dbReference type="ARBA" id="ARBA00022679"/>
    </source>
</evidence>
<dbReference type="SUPFAM" id="SSF54495">
    <property type="entry name" value="UBC-like"/>
    <property type="match status" value="1"/>
</dbReference>
<keyword evidence="7 11" id="KW-0863">Zinc-finger</keyword>
<dbReference type="EC" id="2.3.2.31" evidence="3"/>
<comment type="caution">
    <text evidence="16">The sequence shown here is derived from an EMBL/GenBank/DDBJ whole genome shotgun (WGS) entry which is preliminary data.</text>
</comment>
<comment type="catalytic activity">
    <reaction evidence="1">
        <text>[E2 ubiquitin-conjugating enzyme]-S-ubiquitinyl-L-cysteine + [acceptor protein]-L-lysine = [E2 ubiquitin-conjugating enzyme]-L-cysteine + [acceptor protein]-N(6)-ubiquitinyl-L-lysine.</text>
        <dbReference type="EC" id="2.3.2.31"/>
    </reaction>
</comment>
<evidence type="ECO:0000259" key="13">
    <source>
        <dbReference type="PROSITE" id="PS50089"/>
    </source>
</evidence>
<evidence type="ECO:0000256" key="10">
    <source>
        <dbReference type="ARBA" id="ARBA00044508"/>
    </source>
</evidence>
<keyword evidence="6" id="KW-0677">Repeat</keyword>
<dbReference type="GO" id="GO:0061630">
    <property type="term" value="F:ubiquitin protein ligase activity"/>
    <property type="evidence" value="ECO:0007669"/>
    <property type="project" value="UniProtKB-EC"/>
</dbReference>
<dbReference type="PANTHER" id="PTHR11685">
    <property type="entry name" value="RBR FAMILY RING FINGER AND IBR DOMAIN-CONTAINING"/>
    <property type="match status" value="1"/>
</dbReference>
<evidence type="ECO:0000313" key="17">
    <source>
        <dbReference type="Proteomes" id="UP001316803"/>
    </source>
</evidence>
<evidence type="ECO:0000256" key="9">
    <source>
        <dbReference type="ARBA" id="ARBA00022833"/>
    </source>
</evidence>
<feature type="compositionally biased region" description="Basic and acidic residues" evidence="12">
    <location>
        <begin position="535"/>
        <end position="545"/>
    </location>
</feature>
<dbReference type="CDD" id="cd20354">
    <property type="entry name" value="Rcat_RBR_RNF14"/>
    <property type="match status" value="1"/>
</dbReference>
<dbReference type="GO" id="GO:0016567">
    <property type="term" value="P:protein ubiquitination"/>
    <property type="evidence" value="ECO:0007669"/>
    <property type="project" value="InterPro"/>
</dbReference>
<feature type="domain" description="RWD" evidence="14">
    <location>
        <begin position="9"/>
        <end position="164"/>
    </location>
</feature>
<dbReference type="PROSITE" id="PS50908">
    <property type="entry name" value="RWD"/>
    <property type="match status" value="1"/>
</dbReference>
<reference evidence="16 17" key="1">
    <citation type="submission" date="2022-12" db="EMBL/GenBank/DDBJ databases">
        <title>Genomic features and morphological characterization of a novel Knufia sp. strain isolated from spacecraft assembly facility.</title>
        <authorList>
            <person name="Teixeira M."/>
            <person name="Chander A.M."/>
            <person name="Stajich J.E."/>
            <person name="Venkateswaran K."/>
        </authorList>
    </citation>
    <scope>NUCLEOTIDE SEQUENCE [LARGE SCALE GENOMIC DNA]</scope>
    <source>
        <strain evidence="16 17">FJI-L2-BK-P2</strain>
    </source>
</reference>
<dbReference type="InterPro" id="IPR002867">
    <property type="entry name" value="IBR_dom"/>
</dbReference>
<feature type="domain" description="RING-type" evidence="15">
    <location>
        <begin position="200"/>
        <end position="468"/>
    </location>
</feature>
<dbReference type="InterPro" id="IPR006575">
    <property type="entry name" value="RWD_dom"/>
</dbReference>
<evidence type="ECO:0000256" key="5">
    <source>
        <dbReference type="ARBA" id="ARBA00022723"/>
    </source>
</evidence>
<dbReference type="AlphaFoldDB" id="A0AAN8EHF6"/>
<evidence type="ECO:0000256" key="8">
    <source>
        <dbReference type="ARBA" id="ARBA00022786"/>
    </source>
</evidence>
<feature type="domain" description="RING-type" evidence="13">
    <location>
        <begin position="204"/>
        <end position="238"/>
    </location>
</feature>
<dbReference type="Pfam" id="PF05773">
    <property type="entry name" value="RWD"/>
    <property type="match status" value="1"/>
</dbReference>
<feature type="compositionally biased region" description="Acidic residues" evidence="12">
    <location>
        <begin position="673"/>
        <end position="686"/>
    </location>
</feature>
<comment type="similarity">
    <text evidence="10">Belongs to the RBR family. RNF14 subfamily.</text>
</comment>
<keyword evidence="8" id="KW-0833">Ubl conjugation pathway</keyword>
<comment type="pathway">
    <text evidence="2">Protein modification; protein ubiquitination.</text>
</comment>
<feature type="compositionally biased region" description="Acidic residues" evidence="12">
    <location>
        <begin position="495"/>
        <end position="513"/>
    </location>
</feature>
<feature type="region of interest" description="Disordered" evidence="12">
    <location>
        <begin position="47"/>
        <end position="76"/>
    </location>
</feature>
<keyword evidence="17" id="KW-1185">Reference proteome</keyword>
<sequence length="700" mass="78325">MDEDDERAIELSSIAAIYPELVTDPAKPFTATLDLPVAPEKPLKIYFQSSTQAGPPGLLTPPSSGTGDGKDVTRQPSSAPLTAALNVDVHQLSHLPPLKIEITLPDGYPLEKPPVVRIHSEPPWLPQKTLEQIQKQSAELWEECGRDQVVYTFIDHVQLEAERAFGLADNSDDKFELSGELKLILLDYDMRRRREQFENETFDCGICLEPKKGRICHRLLLCGHVFCVACLQDFYNNCITEGDVDNVKCLDPGCGKNMVTGLSPRSKRKVDQTLNPSELLQIPIEQELVQRYVRLKRKKRLEADKNTIYCPRQWCQGAAKSKRHPKSDDPLHEAEVSDDESDNEQQPSKKQERDPENIPMSERLAVCEDCNYAFCSVCKKGWHGELARCSPRRQAELNAEEQASMDYMKRFSTPCPTCNAPAQKAFGCNHMICFKCKTHFCYLCSSYLMPDNPYMHFNDLKSICYMRLWELEGGDGADAGMGFAGGAGIAPWEVPDPEEADSDDESDMDDEDFRDFGGDDVVAWDDDSDDEEPAPDQRRQDRPHIEIVNFAGNGANRRIELPGGAQRAPALPAAPNPPHGRRGNARQRGNARPQQARRDRAQGHPPQPPRNAAHPPEQPQNPPIQEVYQVVDGGPDFDDLDDAPEPDPVVAAPGQGNNADAGLQRFLRLALEDREDEWDSDEDDGPAEPPVGPRARNRRR</sequence>
<dbReference type="SUPFAM" id="SSF57850">
    <property type="entry name" value="RING/U-box"/>
    <property type="match status" value="2"/>
</dbReference>
<dbReference type="GO" id="GO:0008270">
    <property type="term" value="F:zinc ion binding"/>
    <property type="evidence" value="ECO:0007669"/>
    <property type="project" value="UniProtKB-KW"/>
</dbReference>
<evidence type="ECO:0000259" key="14">
    <source>
        <dbReference type="PROSITE" id="PS50908"/>
    </source>
</evidence>
<name>A0AAN8EHF6_9EURO</name>
<keyword evidence="5" id="KW-0479">Metal-binding</keyword>
<feature type="region of interest" description="Disordered" evidence="12">
    <location>
        <begin position="320"/>
        <end position="357"/>
    </location>
</feature>
<feature type="region of interest" description="Disordered" evidence="12">
    <location>
        <begin position="566"/>
        <end position="700"/>
    </location>
</feature>
<dbReference type="InterPro" id="IPR054694">
    <property type="entry name" value="Parkin-like_IBR"/>
</dbReference>
<organism evidence="16 17">
    <name type="scientific">Knufia fluminis</name>
    <dbReference type="NCBI Taxonomy" id="191047"/>
    <lineage>
        <taxon>Eukaryota</taxon>
        <taxon>Fungi</taxon>
        <taxon>Dikarya</taxon>
        <taxon>Ascomycota</taxon>
        <taxon>Pezizomycotina</taxon>
        <taxon>Eurotiomycetes</taxon>
        <taxon>Chaetothyriomycetidae</taxon>
        <taxon>Chaetothyriales</taxon>
        <taxon>Trichomeriaceae</taxon>
        <taxon>Knufia</taxon>
    </lineage>
</organism>
<protein>
    <recommendedName>
        <fullName evidence="3">RBR-type E3 ubiquitin transferase</fullName>
        <ecNumber evidence="3">2.3.2.31</ecNumber>
    </recommendedName>
</protein>
<evidence type="ECO:0000256" key="7">
    <source>
        <dbReference type="ARBA" id="ARBA00022771"/>
    </source>
</evidence>
<dbReference type="Gene3D" id="3.10.110.10">
    <property type="entry name" value="Ubiquitin Conjugating Enzyme"/>
    <property type="match status" value="1"/>
</dbReference>
<feature type="compositionally biased region" description="Acidic residues" evidence="12">
    <location>
        <begin position="635"/>
        <end position="645"/>
    </location>
</feature>
<dbReference type="InterPro" id="IPR017907">
    <property type="entry name" value="Znf_RING_CS"/>
</dbReference>
<dbReference type="CDD" id="cd23134">
    <property type="entry name" value="RING-HC_ITT1-like"/>
    <property type="match status" value="1"/>
</dbReference>
<evidence type="ECO:0000256" key="2">
    <source>
        <dbReference type="ARBA" id="ARBA00004906"/>
    </source>
</evidence>